<protein>
    <submittedName>
        <fullName evidence="1">Uncharacterized protein</fullName>
    </submittedName>
</protein>
<name>W9QML3_9ROSA</name>
<gene>
    <name evidence="1" type="ORF">L484_021985</name>
</gene>
<sequence>MLVRPVQTALQADLELVRHGHDRPGQTGLQVDLDLVGLRPDWNGQTCLLDLVGLEPNRPGQMGLLDLIGLVKRLYRWTWSWSNASPVRTALQADLELLYSNTYTVRNEFLALFCSGLNTARDRSLALFYSSLSTVRDESLLGPNGARKMYSAQNPVVAWSGAQSSAQPRVWSGLGPGPRRVLGLGLHYGSAEARLGVWSGAWLGLGRAWPGAWSGAQLGAGIRLIRCLAGTRHGAWSGARNGAWSGAPPRAWSGARSSAQPGAWSGLSLRPGRVLNNGPR</sequence>
<evidence type="ECO:0000313" key="2">
    <source>
        <dbReference type="Proteomes" id="UP000030645"/>
    </source>
</evidence>
<evidence type="ECO:0000313" key="1">
    <source>
        <dbReference type="EMBL" id="EXB42391.1"/>
    </source>
</evidence>
<dbReference type="EMBL" id="KE343820">
    <property type="protein sequence ID" value="EXB42391.1"/>
    <property type="molecule type" value="Genomic_DNA"/>
</dbReference>
<accession>W9QML3</accession>
<keyword evidence="2" id="KW-1185">Reference proteome</keyword>
<dbReference type="AlphaFoldDB" id="W9QML3"/>
<dbReference type="Proteomes" id="UP000030645">
    <property type="component" value="Unassembled WGS sequence"/>
</dbReference>
<proteinExistence type="predicted"/>
<reference evidence="2" key="1">
    <citation type="submission" date="2013-01" db="EMBL/GenBank/DDBJ databases">
        <title>Draft Genome Sequence of a Mulberry Tree, Morus notabilis C.K. Schneid.</title>
        <authorList>
            <person name="He N."/>
            <person name="Zhao S."/>
        </authorList>
    </citation>
    <scope>NUCLEOTIDE SEQUENCE</scope>
</reference>
<organism evidence="1 2">
    <name type="scientific">Morus notabilis</name>
    <dbReference type="NCBI Taxonomy" id="981085"/>
    <lineage>
        <taxon>Eukaryota</taxon>
        <taxon>Viridiplantae</taxon>
        <taxon>Streptophyta</taxon>
        <taxon>Embryophyta</taxon>
        <taxon>Tracheophyta</taxon>
        <taxon>Spermatophyta</taxon>
        <taxon>Magnoliopsida</taxon>
        <taxon>eudicotyledons</taxon>
        <taxon>Gunneridae</taxon>
        <taxon>Pentapetalae</taxon>
        <taxon>rosids</taxon>
        <taxon>fabids</taxon>
        <taxon>Rosales</taxon>
        <taxon>Moraceae</taxon>
        <taxon>Moreae</taxon>
        <taxon>Morus</taxon>
    </lineage>
</organism>